<evidence type="ECO:0000256" key="6">
    <source>
        <dbReference type="ARBA" id="ARBA00023136"/>
    </source>
</evidence>
<feature type="transmembrane region" description="Helical" evidence="7">
    <location>
        <begin position="7"/>
        <end position="30"/>
    </location>
</feature>
<evidence type="ECO:0000256" key="7">
    <source>
        <dbReference type="SAM" id="Phobius"/>
    </source>
</evidence>
<gene>
    <name evidence="8" type="ORF">JYU14_04240</name>
</gene>
<comment type="subcellular location">
    <subcellularLocation>
        <location evidence="1">Cell membrane</location>
        <topology evidence="1">Multi-pass membrane protein</topology>
    </subcellularLocation>
</comment>
<dbReference type="PANTHER" id="PTHR33452">
    <property type="entry name" value="OXIDOREDUCTASE CATD-RELATED"/>
    <property type="match status" value="1"/>
</dbReference>
<organism evidence="8 9">
    <name type="scientific">Simkania negevensis</name>
    <dbReference type="NCBI Taxonomy" id="83561"/>
    <lineage>
        <taxon>Bacteria</taxon>
        <taxon>Pseudomonadati</taxon>
        <taxon>Chlamydiota</taxon>
        <taxon>Chlamydiia</taxon>
        <taxon>Parachlamydiales</taxon>
        <taxon>Simkaniaceae</taxon>
        <taxon>Simkania</taxon>
    </lineage>
</organism>
<dbReference type="Proteomes" id="UP000722121">
    <property type="component" value="Unassembled WGS sequence"/>
</dbReference>
<dbReference type="PANTHER" id="PTHR33452:SF1">
    <property type="entry name" value="INNER MEMBRANE PROTEIN YPHA-RELATED"/>
    <property type="match status" value="1"/>
</dbReference>
<evidence type="ECO:0000256" key="1">
    <source>
        <dbReference type="ARBA" id="ARBA00004651"/>
    </source>
</evidence>
<evidence type="ECO:0000313" key="8">
    <source>
        <dbReference type="EMBL" id="MBN4067274.1"/>
    </source>
</evidence>
<accession>A0ABS3AUV3</accession>
<comment type="similarity">
    <text evidence="2">Belongs to the DoxX family.</text>
</comment>
<feature type="transmembrane region" description="Helical" evidence="7">
    <location>
        <begin position="79"/>
        <end position="97"/>
    </location>
</feature>
<keyword evidence="4 7" id="KW-0812">Transmembrane</keyword>
<keyword evidence="3" id="KW-1003">Cell membrane</keyword>
<keyword evidence="6 7" id="KW-0472">Membrane</keyword>
<evidence type="ECO:0000256" key="2">
    <source>
        <dbReference type="ARBA" id="ARBA00006679"/>
    </source>
</evidence>
<evidence type="ECO:0000256" key="4">
    <source>
        <dbReference type="ARBA" id="ARBA00022692"/>
    </source>
</evidence>
<feature type="transmembrane region" description="Helical" evidence="7">
    <location>
        <begin position="50"/>
        <end position="72"/>
    </location>
</feature>
<evidence type="ECO:0000256" key="3">
    <source>
        <dbReference type="ARBA" id="ARBA00022475"/>
    </source>
</evidence>
<dbReference type="InterPro" id="IPR032808">
    <property type="entry name" value="DoxX"/>
</dbReference>
<evidence type="ECO:0000313" key="9">
    <source>
        <dbReference type="Proteomes" id="UP000722121"/>
    </source>
</evidence>
<name>A0ABS3AUV3_9BACT</name>
<keyword evidence="5 7" id="KW-1133">Transmembrane helix</keyword>
<proteinExistence type="inferred from homology"/>
<dbReference type="Pfam" id="PF07681">
    <property type="entry name" value="DoxX"/>
    <property type="match status" value="1"/>
</dbReference>
<dbReference type="EMBL" id="JAFITR010000098">
    <property type="protein sequence ID" value="MBN4067274.1"/>
    <property type="molecule type" value="Genomic_DNA"/>
</dbReference>
<evidence type="ECO:0000256" key="5">
    <source>
        <dbReference type="ARBA" id="ARBA00022989"/>
    </source>
</evidence>
<protein>
    <submittedName>
        <fullName evidence="8">DoxX family protein</fullName>
    </submittedName>
</protein>
<keyword evidence="9" id="KW-1185">Reference proteome</keyword>
<sequence>MSHAQKIVFFIGRVVVGACFFFGGLGKILSWSYCLEYLGKTAIGQWNTSLLASLLTVSIVIEIAGGLAIFLGMWTRTSAIILLILVFLVAIFLQPYWSLSSESLVVGYFLFLVDIIACCALLFIAALGGGLLSFDEKRK</sequence>
<dbReference type="InterPro" id="IPR051907">
    <property type="entry name" value="DoxX-like_oxidoreductase"/>
</dbReference>
<comment type="caution">
    <text evidence="8">The sequence shown here is derived from an EMBL/GenBank/DDBJ whole genome shotgun (WGS) entry which is preliminary data.</text>
</comment>
<feature type="transmembrane region" description="Helical" evidence="7">
    <location>
        <begin position="109"/>
        <end position="134"/>
    </location>
</feature>
<reference evidence="8 9" key="1">
    <citation type="submission" date="2021-02" db="EMBL/GenBank/DDBJ databases">
        <title>Activity-based single-cell genomes from oceanic crustal fluid captures similar information to metagenomic and metatranscriptomic surveys with orders of magnitude less sampling.</title>
        <authorList>
            <person name="D'Angelo T.S."/>
            <person name="Orcutt B.N."/>
        </authorList>
    </citation>
    <scope>NUCLEOTIDE SEQUENCE [LARGE SCALE GENOMIC DNA]</scope>
    <source>
        <strain evidence="8">AH-315-G07</strain>
    </source>
</reference>